<protein>
    <recommendedName>
        <fullName evidence="9">Proteasome subunit beta</fullName>
    </recommendedName>
</protein>
<evidence type="ECO:0000256" key="2">
    <source>
        <dbReference type="ARBA" id="ARBA00022490"/>
    </source>
</evidence>
<dbReference type="SUPFAM" id="SSF56235">
    <property type="entry name" value="N-terminal nucleophile aminohydrolases (Ntn hydrolases)"/>
    <property type="match status" value="1"/>
</dbReference>
<evidence type="ECO:0000256" key="1">
    <source>
        <dbReference type="ARBA" id="ARBA00001198"/>
    </source>
</evidence>
<evidence type="ECO:0000256" key="3">
    <source>
        <dbReference type="ARBA" id="ARBA00022670"/>
    </source>
</evidence>
<dbReference type="PROSITE" id="PS51476">
    <property type="entry name" value="PROTEASOME_BETA_2"/>
    <property type="match status" value="1"/>
</dbReference>
<evidence type="ECO:0000313" key="10">
    <source>
        <dbReference type="EMBL" id="KWX12904.1"/>
    </source>
</evidence>
<evidence type="ECO:0000256" key="6">
    <source>
        <dbReference type="ARBA" id="ARBA00022942"/>
    </source>
</evidence>
<dbReference type="GO" id="GO:0051603">
    <property type="term" value="P:proteolysis involved in protein catabolic process"/>
    <property type="evidence" value="ECO:0007669"/>
    <property type="project" value="InterPro"/>
</dbReference>
<name>A0A132NS34_GIAIN</name>
<evidence type="ECO:0000256" key="5">
    <source>
        <dbReference type="ARBA" id="ARBA00022801"/>
    </source>
</evidence>
<dbReference type="PANTHER" id="PTHR32194:SF3">
    <property type="entry name" value="PROTEASOME SUBUNIT BETA"/>
    <property type="match status" value="1"/>
</dbReference>
<reference evidence="10 11" key="1">
    <citation type="journal article" date="2015" name="Mol. Biochem. Parasitol.">
        <title>Identification of polymorphic genes for use in assemblage B genotyping assays through comparative genomics of multiple assemblage B Giardia duodenalis isolates.</title>
        <authorList>
            <person name="Wielinga C."/>
            <person name="Thompson R.C."/>
            <person name="Monis P."/>
            <person name="Ryan U."/>
        </authorList>
    </citation>
    <scope>NUCLEOTIDE SEQUENCE [LARGE SCALE GENOMIC DNA]</scope>
    <source>
        <strain evidence="10 11">BAH15c1</strain>
    </source>
</reference>
<evidence type="ECO:0000256" key="8">
    <source>
        <dbReference type="PIRSR" id="PIRSR600243-1"/>
    </source>
</evidence>
<dbReference type="EMBL" id="JXTI01000094">
    <property type="protein sequence ID" value="KWX12904.1"/>
    <property type="molecule type" value="Genomic_DNA"/>
</dbReference>
<comment type="function">
    <text evidence="9">Component of the proteasome, a multicatalytic proteinase complex which is characterized by its ability to cleave peptides with Arg, Phe, Tyr, Leu, and Glu adjacent to the leaving group at neutral or slightly basic pH. The proteasome has an ATP-dependent proteolytic activity.</text>
</comment>
<comment type="similarity">
    <text evidence="9">Belongs to the peptidase T1B family.</text>
</comment>
<comment type="caution">
    <text evidence="10">The sequence shown here is derived from an EMBL/GenBank/DDBJ whole genome shotgun (WGS) entry which is preliminary data.</text>
</comment>
<dbReference type="InterPro" id="IPR023333">
    <property type="entry name" value="Proteasome_suB-type"/>
</dbReference>
<keyword evidence="5" id="KW-0378">Hydrolase</keyword>
<keyword evidence="7" id="KW-0865">Zymogen</keyword>
<dbReference type="GO" id="GO:0005839">
    <property type="term" value="C:proteasome core complex"/>
    <property type="evidence" value="ECO:0007669"/>
    <property type="project" value="InterPro"/>
</dbReference>
<dbReference type="Pfam" id="PF00227">
    <property type="entry name" value="Proteasome"/>
    <property type="match status" value="1"/>
</dbReference>
<dbReference type="InterPro" id="IPR016050">
    <property type="entry name" value="Proteasome_bsu_CS"/>
</dbReference>
<evidence type="ECO:0000256" key="4">
    <source>
        <dbReference type="ARBA" id="ARBA00022698"/>
    </source>
</evidence>
<keyword evidence="3" id="KW-0645">Protease</keyword>
<keyword evidence="9" id="KW-0539">Nucleus</keyword>
<dbReference type="InterPro" id="IPR001353">
    <property type="entry name" value="Proteasome_sua/b"/>
</dbReference>
<feature type="active site" description="Nucleophile" evidence="8">
    <location>
        <position position="107"/>
    </location>
</feature>
<proteinExistence type="inferred from homology"/>
<dbReference type="PANTHER" id="PTHR32194">
    <property type="entry name" value="METALLOPROTEASE TLDD"/>
    <property type="match status" value="1"/>
</dbReference>
<sequence length="318" mass="34940">MTIMTSLPVGYKKAKYSVLQKTFQMLSASEAILMTRKTPFLHKRSERGYVPISQWDTLVVPPNGEHPKAFMKRISAASGLGDNLSESLIKAHGSGPIVRRFHPNHGTTTVAFCFRGGILLAVDSRSTQGQFVSSGVVQKVIEITPHILGTIAGVAGDCQFWERDLGRKCRLYELENGERIYASSASKLFISTLHSQSGTDMSVGAMISGFDSTNHPCIYYCDSEGTRIGGYLYGAGSGSTFAFGIVDTEYDFEMTEEQAIALGKKAIYHAVSRDAMSGGMLNIYVIRPSGWEHVLAMDNYEYYRTMHPDAPELPPPPQ</sequence>
<dbReference type="VEuPathDB" id="GiardiaDB:QR46_3124"/>
<dbReference type="GO" id="GO:0004298">
    <property type="term" value="F:threonine-type endopeptidase activity"/>
    <property type="evidence" value="ECO:0007669"/>
    <property type="project" value="UniProtKB-KW"/>
</dbReference>
<comment type="subunit">
    <text evidence="9">Component of the proteasome complex.</text>
</comment>
<evidence type="ECO:0000256" key="9">
    <source>
        <dbReference type="RuleBase" id="RU004203"/>
    </source>
</evidence>
<dbReference type="CDD" id="cd03761">
    <property type="entry name" value="proteasome_beta_type_5"/>
    <property type="match status" value="1"/>
</dbReference>
<dbReference type="PRINTS" id="PR00141">
    <property type="entry name" value="PROTEASOME"/>
</dbReference>
<dbReference type="AlphaFoldDB" id="A0A132NS34"/>
<evidence type="ECO:0000256" key="7">
    <source>
        <dbReference type="ARBA" id="ARBA00023145"/>
    </source>
</evidence>
<gene>
    <name evidence="10" type="ORF">QR46_3124</name>
</gene>
<dbReference type="Proteomes" id="UP000070089">
    <property type="component" value="Unassembled WGS sequence"/>
</dbReference>
<dbReference type="PROSITE" id="PS00854">
    <property type="entry name" value="PROTEASOME_BETA_1"/>
    <property type="match status" value="1"/>
</dbReference>
<dbReference type="InterPro" id="IPR000243">
    <property type="entry name" value="Pept_T1A_subB"/>
</dbReference>
<dbReference type="GO" id="GO:0005737">
    <property type="term" value="C:cytoplasm"/>
    <property type="evidence" value="ECO:0007669"/>
    <property type="project" value="UniProtKB-SubCell"/>
</dbReference>
<keyword evidence="4" id="KW-0888">Threonine protease</keyword>
<keyword evidence="2 9" id="KW-0963">Cytoplasm</keyword>
<keyword evidence="6 9" id="KW-0647">Proteasome</keyword>
<comment type="subcellular location">
    <subcellularLocation>
        <location evidence="9">Cytoplasm</location>
    </subcellularLocation>
    <subcellularLocation>
        <location evidence="9">Nucleus</location>
    </subcellularLocation>
</comment>
<organism evidence="10 11">
    <name type="scientific">Giardia duodenalis assemblage B</name>
    <dbReference type="NCBI Taxonomy" id="1394984"/>
    <lineage>
        <taxon>Eukaryota</taxon>
        <taxon>Metamonada</taxon>
        <taxon>Diplomonadida</taxon>
        <taxon>Hexamitidae</taxon>
        <taxon>Giardiinae</taxon>
        <taxon>Giardia</taxon>
    </lineage>
</organism>
<dbReference type="OrthoDB" id="37597at2759"/>
<comment type="catalytic activity">
    <reaction evidence="1">
        <text>Cleavage of peptide bonds with very broad specificity.</text>
        <dbReference type="EC" id="3.4.25.1"/>
    </reaction>
</comment>
<dbReference type="Gene3D" id="3.60.20.10">
    <property type="entry name" value="Glutamine Phosphoribosylpyrophosphate, subunit 1, domain 1"/>
    <property type="match status" value="1"/>
</dbReference>
<dbReference type="InterPro" id="IPR029055">
    <property type="entry name" value="Ntn_hydrolases_N"/>
</dbReference>
<evidence type="ECO:0000313" key="11">
    <source>
        <dbReference type="Proteomes" id="UP000070089"/>
    </source>
</evidence>
<dbReference type="GO" id="GO:0005634">
    <property type="term" value="C:nucleus"/>
    <property type="evidence" value="ECO:0007669"/>
    <property type="project" value="UniProtKB-SubCell"/>
</dbReference>
<accession>A0A132NS34</accession>